<keyword evidence="10" id="KW-1185">Reference proteome</keyword>
<evidence type="ECO:0000256" key="7">
    <source>
        <dbReference type="ARBA" id="ARBA00023237"/>
    </source>
</evidence>
<keyword evidence="3" id="KW-0813">Transport</keyword>
<protein>
    <submittedName>
        <fullName evidence="9">TolC family outer membrane protein</fullName>
    </submittedName>
</protein>
<evidence type="ECO:0000256" key="6">
    <source>
        <dbReference type="ARBA" id="ARBA00023136"/>
    </source>
</evidence>
<keyword evidence="4" id="KW-1134">Transmembrane beta strand</keyword>
<dbReference type="Pfam" id="PF02321">
    <property type="entry name" value="OEP"/>
    <property type="match status" value="2"/>
</dbReference>
<evidence type="ECO:0000256" key="3">
    <source>
        <dbReference type="ARBA" id="ARBA00022448"/>
    </source>
</evidence>
<keyword evidence="6" id="KW-0472">Membrane</keyword>
<keyword evidence="5" id="KW-0812">Transmembrane</keyword>
<organism evidence="9 10">
    <name type="scientific">Gilvimarinus japonicus</name>
    <dbReference type="NCBI Taxonomy" id="1796469"/>
    <lineage>
        <taxon>Bacteria</taxon>
        <taxon>Pseudomonadati</taxon>
        <taxon>Pseudomonadota</taxon>
        <taxon>Gammaproteobacteria</taxon>
        <taxon>Cellvibrionales</taxon>
        <taxon>Cellvibrionaceae</taxon>
        <taxon>Gilvimarinus</taxon>
    </lineage>
</organism>
<dbReference type="EMBL" id="JBHRTL010000007">
    <property type="protein sequence ID" value="MFC3155925.1"/>
    <property type="molecule type" value="Genomic_DNA"/>
</dbReference>
<dbReference type="Gene3D" id="1.20.1600.10">
    <property type="entry name" value="Outer membrane efflux proteins (OEP)"/>
    <property type="match status" value="1"/>
</dbReference>
<reference evidence="10" key="1">
    <citation type="journal article" date="2019" name="Int. J. Syst. Evol. Microbiol.">
        <title>The Global Catalogue of Microorganisms (GCM) 10K type strain sequencing project: providing services to taxonomists for standard genome sequencing and annotation.</title>
        <authorList>
            <consortium name="The Broad Institute Genomics Platform"/>
            <consortium name="The Broad Institute Genome Sequencing Center for Infectious Disease"/>
            <person name="Wu L."/>
            <person name="Ma J."/>
        </authorList>
    </citation>
    <scope>NUCLEOTIDE SEQUENCE [LARGE SCALE GENOMIC DNA]</scope>
    <source>
        <strain evidence="10">KCTC 52141</strain>
    </source>
</reference>
<comment type="caution">
    <text evidence="9">The sequence shown here is derived from an EMBL/GenBank/DDBJ whole genome shotgun (WGS) entry which is preliminary data.</text>
</comment>
<comment type="similarity">
    <text evidence="2">Belongs to the outer membrane factor (OMF) (TC 1.B.17) family.</text>
</comment>
<keyword evidence="7" id="KW-0998">Cell outer membrane</keyword>
<dbReference type="RefSeq" id="WP_339617995.1">
    <property type="nucleotide sequence ID" value="NZ_AP031500.1"/>
</dbReference>
<dbReference type="PANTHER" id="PTHR30026">
    <property type="entry name" value="OUTER MEMBRANE PROTEIN TOLC"/>
    <property type="match status" value="1"/>
</dbReference>
<accession>A0ABV7HQ08</accession>
<evidence type="ECO:0000313" key="9">
    <source>
        <dbReference type="EMBL" id="MFC3155925.1"/>
    </source>
</evidence>
<evidence type="ECO:0000256" key="2">
    <source>
        <dbReference type="ARBA" id="ARBA00007613"/>
    </source>
</evidence>
<dbReference type="NCBIfam" id="TIGR01844">
    <property type="entry name" value="type_I_sec_TolC"/>
    <property type="match status" value="1"/>
</dbReference>
<keyword evidence="8" id="KW-0732">Signal</keyword>
<evidence type="ECO:0000256" key="1">
    <source>
        <dbReference type="ARBA" id="ARBA00004442"/>
    </source>
</evidence>
<dbReference type="Proteomes" id="UP001595548">
    <property type="component" value="Unassembled WGS sequence"/>
</dbReference>
<feature type="chain" id="PRO_5046870389" evidence="8">
    <location>
        <begin position="22"/>
        <end position="461"/>
    </location>
</feature>
<dbReference type="SUPFAM" id="SSF56954">
    <property type="entry name" value="Outer membrane efflux proteins (OEP)"/>
    <property type="match status" value="1"/>
</dbReference>
<feature type="signal peptide" evidence="8">
    <location>
        <begin position="1"/>
        <end position="21"/>
    </location>
</feature>
<dbReference type="InterPro" id="IPR051906">
    <property type="entry name" value="TolC-like"/>
</dbReference>
<dbReference type="PANTHER" id="PTHR30026:SF20">
    <property type="entry name" value="OUTER MEMBRANE PROTEIN TOLC"/>
    <property type="match status" value="1"/>
</dbReference>
<dbReference type="InterPro" id="IPR003423">
    <property type="entry name" value="OMP_efflux"/>
</dbReference>
<gene>
    <name evidence="9" type="ORF">ACFOEB_11990</name>
</gene>
<evidence type="ECO:0000256" key="5">
    <source>
        <dbReference type="ARBA" id="ARBA00022692"/>
    </source>
</evidence>
<name>A0ABV7HQ08_9GAMM</name>
<evidence type="ECO:0000256" key="4">
    <source>
        <dbReference type="ARBA" id="ARBA00022452"/>
    </source>
</evidence>
<evidence type="ECO:0000313" key="10">
    <source>
        <dbReference type="Proteomes" id="UP001595548"/>
    </source>
</evidence>
<evidence type="ECO:0000256" key="8">
    <source>
        <dbReference type="SAM" id="SignalP"/>
    </source>
</evidence>
<comment type="subcellular location">
    <subcellularLocation>
        <location evidence="1">Cell outer membrane</location>
    </subcellularLocation>
</comment>
<dbReference type="InterPro" id="IPR010130">
    <property type="entry name" value="T1SS_OMP_TolC"/>
</dbReference>
<proteinExistence type="inferred from homology"/>
<sequence>MKKTKRYLLAALIACSGSAQANSILEIYEMAVENDPQLKADYAAYQAGLENRTINRAALLPQISASGSYTISDNETVYNARDGQQLPGNELDVDGEQTSWGLNLSQALIDMNAWYTYKQGSALSEQAVAQYSSDEQSLIVRVAEAYFNVLRAVDNLQANIAEEKALEQQLEQTKQRFEVGLTPITDVHDAQAAYDSATAATLEGRGQLGISYEALEVLTGRTHDAIAPLDEDFPVVAPQPADRHSWVEFALENNFSLKAAGQGAVAAERRASAAKANHYPTLSAQAGYTDTDTENKTGADALVDDYEREGYSASLELRVPLFSGLRTSGVRRQAYAQSMQAREEFNLLQRNVIQDTRSLHLAVETGVARVKARYQAIISNQSAVKATQSGFEVGTRNLVEVLLAQRSLYQAQRDYSNALYDYIIQNTRLRQAAGMLTPADVERIDDFLKQNEMVRRSDYGL</sequence>